<dbReference type="InterPro" id="IPR020122">
    <property type="entry name" value="Alphabaculovirus_Y056"/>
</dbReference>
<dbReference type="KEGG" id="vg:27924308"/>
<organism evidence="2 3">
    <name type="scientific">Catopsilia pomona nucleopolyhedrovirus</name>
    <dbReference type="NCBI Taxonomy" id="1850906"/>
    <lineage>
        <taxon>Viruses</taxon>
        <taxon>Viruses incertae sedis</taxon>
        <taxon>Naldaviricetes</taxon>
        <taxon>Lefavirales</taxon>
        <taxon>Baculoviridae</taxon>
        <taxon>Alphabaculovirus</taxon>
        <taxon>Alphabaculovirus capomonae</taxon>
    </lineage>
</organism>
<dbReference type="OrthoDB" id="19806at10239"/>
<name>A0A172WZF8_9ABAC</name>
<evidence type="ECO:0000256" key="1">
    <source>
        <dbReference type="SAM" id="MobiDB-lite"/>
    </source>
</evidence>
<dbReference type="Pfam" id="PF10891">
    <property type="entry name" value="DUF2719"/>
    <property type="match status" value="1"/>
</dbReference>
<dbReference type="RefSeq" id="YP_009255341.1">
    <property type="nucleotide sequence ID" value="NC_030240.1"/>
</dbReference>
<dbReference type="GeneID" id="27924308"/>
<sequence length="91" mass="10603">MFKCLIGRFKKHKSKDEDGNGNKNEKNKRDVVLCPKCYFVFSADVSVSEYIEMHKKFNSQFADECSNNFIVTNSKRWNGCENCSALYYPLN</sequence>
<evidence type="ECO:0000313" key="3">
    <source>
        <dbReference type="Proteomes" id="UP000203996"/>
    </source>
</evidence>
<reference evidence="2 3" key="1">
    <citation type="journal article" date="2016" name="PLoS ONE">
        <title>Genome Sequencing and Analysis of Catopsilia pomona nucleopolyhedrovirus: A Distinct Species in Group I Alphabaculovirus.</title>
        <authorList>
            <person name="Wang J."/>
            <person name="Zhu Z."/>
            <person name="Zhang L."/>
            <person name="Hou D."/>
            <person name="Wang M."/>
            <person name="Arif B."/>
            <person name="Kou Z."/>
            <person name="Wang H."/>
            <person name="Deng F."/>
            <person name="Hu Z."/>
        </authorList>
    </citation>
    <scope>NUCLEOTIDE SEQUENCE [LARGE SCALE GENOMIC DNA]</scope>
    <source>
        <strain evidence="2">416</strain>
    </source>
</reference>
<gene>
    <name evidence="2" type="ORF">CapoNPV_084</name>
</gene>
<feature type="region of interest" description="Disordered" evidence="1">
    <location>
        <begin position="1"/>
        <end position="27"/>
    </location>
</feature>
<accession>A0A172WZF8</accession>
<evidence type="ECO:0000313" key="2">
    <source>
        <dbReference type="EMBL" id="ANF29732.1"/>
    </source>
</evidence>
<dbReference type="Proteomes" id="UP000203996">
    <property type="component" value="Segment"/>
</dbReference>
<protein>
    <submittedName>
        <fullName evidence="2">ORF-84</fullName>
    </submittedName>
</protein>
<proteinExistence type="predicted"/>
<feature type="compositionally biased region" description="Basic and acidic residues" evidence="1">
    <location>
        <begin position="14"/>
        <end position="27"/>
    </location>
</feature>
<dbReference type="EMBL" id="KU565883">
    <property type="protein sequence ID" value="ANF29732.1"/>
    <property type="molecule type" value="Genomic_DNA"/>
</dbReference>
<keyword evidence="3" id="KW-1185">Reference proteome</keyword>